<dbReference type="UniPathway" id="UPA00051">
    <property type="reaction ID" value="UER00462"/>
</dbReference>
<evidence type="ECO:0000256" key="3">
    <source>
        <dbReference type="ARBA" id="ARBA00022741"/>
    </source>
</evidence>
<comment type="catalytic activity">
    <reaction evidence="6 7">
        <text>L-aspartate + ATP = 4-phospho-L-aspartate + ADP</text>
        <dbReference type="Rhea" id="RHEA:23776"/>
        <dbReference type="ChEBI" id="CHEBI:29991"/>
        <dbReference type="ChEBI" id="CHEBI:30616"/>
        <dbReference type="ChEBI" id="CHEBI:57535"/>
        <dbReference type="ChEBI" id="CHEBI:456216"/>
        <dbReference type="EC" id="2.7.2.4"/>
    </reaction>
</comment>
<evidence type="ECO:0000256" key="2">
    <source>
        <dbReference type="ARBA" id="ARBA00022679"/>
    </source>
</evidence>
<keyword evidence="3" id="KW-0547">Nucleotide-binding</keyword>
<dbReference type="GO" id="GO:0009089">
    <property type="term" value="P:lysine biosynthetic process via diaminopimelate"/>
    <property type="evidence" value="ECO:0007669"/>
    <property type="project" value="UniProtKB-UniPathway"/>
</dbReference>
<gene>
    <name evidence="11" type="ORF">J9259_04080</name>
    <name evidence="12" type="ORF">KIY12_03885</name>
</gene>
<dbReference type="Proteomes" id="UP000716004">
    <property type="component" value="Unassembled WGS sequence"/>
</dbReference>
<dbReference type="Gene3D" id="3.40.1160.10">
    <property type="entry name" value="Acetylglutamate kinase-like"/>
    <property type="match status" value="1"/>
</dbReference>
<dbReference type="GO" id="GO:0009088">
    <property type="term" value="P:threonine biosynthetic process"/>
    <property type="evidence" value="ECO:0007669"/>
    <property type="project" value="UniProtKB-UniPathway"/>
</dbReference>
<evidence type="ECO:0000256" key="5">
    <source>
        <dbReference type="ARBA" id="ARBA00022840"/>
    </source>
</evidence>
<comment type="pathway">
    <text evidence="8">Amino-acid biosynthesis; L-methionine biosynthesis via de novo pathway; L-homoserine from L-aspartate: step 1/3.</text>
</comment>
<dbReference type="PIRSF" id="PIRSF000726">
    <property type="entry name" value="Asp_kin"/>
    <property type="match status" value="1"/>
</dbReference>
<dbReference type="InterPro" id="IPR001048">
    <property type="entry name" value="Asp/Glu/Uridylate_kinase"/>
</dbReference>
<keyword evidence="4 7" id="KW-0418">Kinase</keyword>
<protein>
    <recommendedName>
        <fullName evidence="7">Aspartokinase</fullName>
        <ecNumber evidence="7">2.7.2.4</ecNumber>
    </recommendedName>
</protein>
<dbReference type="PROSITE" id="PS00324">
    <property type="entry name" value="ASPARTOKINASE"/>
    <property type="match status" value="1"/>
</dbReference>
<dbReference type="GO" id="GO:0005524">
    <property type="term" value="F:ATP binding"/>
    <property type="evidence" value="ECO:0007669"/>
    <property type="project" value="UniProtKB-KW"/>
</dbReference>
<evidence type="ECO:0000256" key="1">
    <source>
        <dbReference type="ARBA" id="ARBA00010122"/>
    </source>
</evidence>
<dbReference type="EMBL" id="JAHEAC010000023">
    <property type="protein sequence ID" value="MBX8643847.1"/>
    <property type="molecule type" value="Genomic_DNA"/>
</dbReference>
<keyword evidence="5" id="KW-0067">ATP-binding</keyword>
<dbReference type="GO" id="GO:0009090">
    <property type="term" value="P:homoserine biosynthetic process"/>
    <property type="evidence" value="ECO:0007669"/>
    <property type="project" value="TreeGrafter"/>
</dbReference>
<dbReference type="Proteomes" id="UP000750197">
    <property type="component" value="Unassembled WGS sequence"/>
</dbReference>
<evidence type="ECO:0000313" key="13">
    <source>
        <dbReference type="Proteomes" id="UP000750197"/>
    </source>
</evidence>
<accession>A0A8J7YTJ1</accession>
<dbReference type="InterPro" id="IPR018042">
    <property type="entry name" value="Aspartate_kinase_CS"/>
</dbReference>
<dbReference type="InterPro" id="IPR036393">
    <property type="entry name" value="AceGlu_kinase-like_sf"/>
</dbReference>
<comment type="caution">
    <text evidence="12">The sequence shown here is derived from an EMBL/GenBank/DDBJ whole genome shotgun (WGS) entry which is preliminary data.</text>
</comment>
<evidence type="ECO:0000256" key="8">
    <source>
        <dbReference type="RuleBase" id="RU004249"/>
    </source>
</evidence>
<name>A0A8J7YTJ1_9ARCH</name>
<organism evidence="12 13">
    <name type="scientific">Candidatus Sysuiplasma superficiale</name>
    <dbReference type="NCBI Taxonomy" id="2823368"/>
    <lineage>
        <taxon>Archaea</taxon>
        <taxon>Methanobacteriati</taxon>
        <taxon>Thermoplasmatota</taxon>
        <taxon>Thermoplasmata</taxon>
        <taxon>Candidatus Sysuiplasmatales</taxon>
        <taxon>Candidatus Sysuiplasmataceae</taxon>
        <taxon>Candidatus Sysuiplasma</taxon>
    </lineage>
</organism>
<dbReference type="SUPFAM" id="SSF55021">
    <property type="entry name" value="ACT-like"/>
    <property type="match status" value="2"/>
</dbReference>
<dbReference type="GO" id="GO:0005829">
    <property type="term" value="C:cytosol"/>
    <property type="evidence" value="ECO:0007669"/>
    <property type="project" value="TreeGrafter"/>
</dbReference>
<dbReference type="Pfam" id="PF00696">
    <property type="entry name" value="AA_kinase"/>
    <property type="match status" value="1"/>
</dbReference>
<feature type="domain" description="Aspartokinase ACT" evidence="10">
    <location>
        <begin position="394"/>
        <end position="453"/>
    </location>
</feature>
<dbReference type="InterPro" id="IPR045865">
    <property type="entry name" value="ACT-like_dom_sf"/>
</dbReference>
<dbReference type="InterPro" id="IPR054352">
    <property type="entry name" value="ACT_Aspartokinase"/>
</dbReference>
<keyword evidence="2 7" id="KW-0808">Transferase</keyword>
<sequence length="456" mass="48595">MRDVVVMKFGGSCLRNSDGIRQLVNIVSKEERAVVVVSALSGVTDRILDTVTGHLSEKRIESVISFLRERHISLLSEVSSQNACSEGRRAVDRLLRHMERLLYGVYYTRELTPRTRATLLSFGERLSSHIVASALSTAGLPSRVFEADSLGIVTDTDYENATADLQATRKLAGRKLSAVISKGITPVITGFFGRDRSYNITLLGRNGTDYSASIIAYAINSTRLVIWKDVDGFLTADPSLVPGAKLIDEISYDEAAELSYFGAEVLHPKAVDPARMGNIGIRIMNIANASSQGTLITSSKKETIGVVKSVSCLKNLSILRVYVTGGGYTSGTISGISGYLGRAGVNIISATTSQTCIAFLLRTEDIVRSSDALAPLVSHGLDKVETEKGVALLCAVGEGLGRTRGIAARVFGAIASAGVNVGMMSAGASTAAYHFTVSMRDLETAARAVHTVFFGG</sequence>
<evidence type="ECO:0000256" key="4">
    <source>
        <dbReference type="ARBA" id="ARBA00022777"/>
    </source>
</evidence>
<dbReference type="PANTHER" id="PTHR21499">
    <property type="entry name" value="ASPARTATE KINASE"/>
    <property type="match status" value="1"/>
</dbReference>
<reference evidence="12" key="1">
    <citation type="submission" date="2021-05" db="EMBL/GenBank/DDBJ databases">
        <title>Genomic insights into ecological role and evolution of a novel Thermoplasmata order Candidatus Sysuiplasmatales.</title>
        <authorList>
            <person name="Yuan Y."/>
        </authorList>
    </citation>
    <scope>NUCLEOTIDE SEQUENCE</scope>
    <source>
        <strain evidence="12">TUT19-bin139</strain>
        <strain evidence="11">YP2-bin.285</strain>
    </source>
</reference>
<dbReference type="SUPFAM" id="SSF53633">
    <property type="entry name" value="Carbamate kinase-like"/>
    <property type="match status" value="1"/>
</dbReference>
<dbReference type="UniPathway" id="UPA00050">
    <property type="reaction ID" value="UER00461"/>
</dbReference>
<evidence type="ECO:0000259" key="9">
    <source>
        <dbReference type="Pfam" id="PF00696"/>
    </source>
</evidence>
<evidence type="ECO:0000313" key="11">
    <source>
        <dbReference type="EMBL" id="MBX8631684.1"/>
    </source>
</evidence>
<comment type="pathway">
    <text evidence="8">Amino-acid biosynthesis; L-threonine biosynthesis; L-threonine from L-aspartate: step 1/5.</text>
</comment>
<comment type="similarity">
    <text evidence="1 7">Belongs to the aspartokinase family.</text>
</comment>
<proteinExistence type="inferred from homology"/>
<evidence type="ECO:0000313" key="12">
    <source>
        <dbReference type="EMBL" id="MBX8643847.1"/>
    </source>
</evidence>
<dbReference type="EMBL" id="JAGVSJ010000007">
    <property type="protein sequence ID" value="MBX8631684.1"/>
    <property type="molecule type" value="Genomic_DNA"/>
</dbReference>
<dbReference type="GO" id="GO:0004072">
    <property type="term" value="F:aspartate kinase activity"/>
    <property type="evidence" value="ECO:0007669"/>
    <property type="project" value="UniProtKB-EC"/>
</dbReference>
<dbReference type="PANTHER" id="PTHR21499:SF59">
    <property type="entry name" value="ASPARTOKINASE"/>
    <property type="match status" value="1"/>
</dbReference>
<evidence type="ECO:0000256" key="6">
    <source>
        <dbReference type="ARBA" id="ARBA00047872"/>
    </source>
</evidence>
<comment type="pathway">
    <text evidence="8">Amino-acid biosynthesis; L-lysine biosynthesis via DAP pathway; (S)-tetrahydrodipicolinate from L-aspartate: step 1/4.</text>
</comment>
<dbReference type="Pfam" id="PF22468">
    <property type="entry name" value="ACT_9"/>
    <property type="match status" value="1"/>
</dbReference>
<dbReference type="AlphaFoldDB" id="A0A8J7YTJ1"/>
<evidence type="ECO:0000259" key="10">
    <source>
        <dbReference type="Pfam" id="PF22468"/>
    </source>
</evidence>
<dbReference type="Gene3D" id="3.30.2130.10">
    <property type="entry name" value="VC0802-like"/>
    <property type="match status" value="1"/>
</dbReference>
<dbReference type="EC" id="2.7.2.4" evidence="7"/>
<dbReference type="InterPro" id="IPR005260">
    <property type="entry name" value="Asp_kin_monofn"/>
</dbReference>
<dbReference type="InterPro" id="IPR001341">
    <property type="entry name" value="Asp_kinase"/>
</dbReference>
<dbReference type="UniPathway" id="UPA00034">
    <property type="reaction ID" value="UER00015"/>
</dbReference>
<dbReference type="NCBIfam" id="TIGR00657">
    <property type="entry name" value="asp_kinases"/>
    <property type="match status" value="1"/>
</dbReference>
<evidence type="ECO:0000256" key="7">
    <source>
        <dbReference type="RuleBase" id="RU003448"/>
    </source>
</evidence>
<feature type="domain" description="Aspartate/glutamate/uridylate kinase" evidence="9">
    <location>
        <begin position="4"/>
        <end position="285"/>
    </location>
</feature>
<keyword evidence="8" id="KW-0028">Amino-acid biosynthesis</keyword>